<dbReference type="InterPro" id="IPR011074">
    <property type="entry name" value="CRAL/TRIO_N_dom"/>
</dbReference>
<sequence length="364" mass="40647">MKVDNGSFKGLSEQQISAFEILKSLCADAGLLSHPSGLGDEEVEYGLNDDPTLLRFLRARRFNPQGALKQFKDARSTWEANNVSQLYDEIDVASFETARALYPHWSGRRTKSGRPIFIFDFAYLNQAVLSSYEDNRKGSGSSSTQATLQQREASVALDSITRFILPLCSAIKDRPDPATPIISGIFLIDLSTFTLKSGWNVKNYTQDISGLVATGYPEIVDQVFILNAPSYFTMMWGIMRKWVDPDTAEKFQIPTTSEALATLSKYIEPENIPRRFGGKFDWDHGMPLDIDAEIRGALTWRGEHKLPQGPIKWLMDERARIVAVAVGSIDGTARMERVAVREDGVQEAAKKIEPETTQSIEVVV</sequence>
<dbReference type="SMART" id="SM00516">
    <property type="entry name" value="SEC14"/>
    <property type="match status" value="1"/>
</dbReference>
<dbReference type="PANTHER" id="PTHR45657">
    <property type="entry name" value="CRAL-TRIO DOMAIN-CONTAINING PROTEIN YKL091C-RELATED"/>
    <property type="match status" value="1"/>
</dbReference>
<dbReference type="PANTHER" id="PTHR45657:SF20">
    <property type="entry name" value="CRAL_TRIO DOMAIN PROTEIN (AFU_ORTHOLOGUE AFUA_5G00680)"/>
    <property type="match status" value="1"/>
</dbReference>
<dbReference type="Gene3D" id="3.40.525.10">
    <property type="entry name" value="CRAL-TRIO lipid binding domain"/>
    <property type="match status" value="1"/>
</dbReference>
<gene>
    <name evidence="2" type="ORF">BJX63DRAFT_407582</name>
</gene>
<dbReference type="EMBL" id="JBFXLT010000101">
    <property type="protein sequence ID" value="KAL2808897.1"/>
    <property type="molecule type" value="Genomic_DNA"/>
</dbReference>
<name>A0ABR4H0B3_9EURO</name>
<dbReference type="Proteomes" id="UP001610334">
    <property type="component" value="Unassembled WGS sequence"/>
</dbReference>
<dbReference type="InterPro" id="IPR051026">
    <property type="entry name" value="PI/PC_transfer"/>
</dbReference>
<dbReference type="InterPro" id="IPR036273">
    <property type="entry name" value="CRAL/TRIO_N_dom_sf"/>
</dbReference>
<dbReference type="SMART" id="SM01100">
    <property type="entry name" value="CRAL_TRIO_N"/>
    <property type="match status" value="1"/>
</dbReference>
<organism evidence="2 3">
    <name type="scientific">Aspergillus granulosus</name>
    <dbReference type="NCBI Taxonomy" id="176169"/>
    <lineage>
        <taxon>Eukaryota</taxon>
        <taxon>Fungi</taxon>
        <taxon>Dikarya</taxon>
        <taxon>Ascomycota</taxon>
        <taxon>Pezizomycotina</taxon>
        <taxon>Eurotiomycetes</taxon>
        <taxon>Eurotiomycetidae</taxon>
        <taxon>Eurotiales</taxon>
        <taxon>Aspergillaceae</taxon>
        <taxon>Aspergillus</taxon>
        <taxon>Aspergillus subgen. Nidulantes</taxon>
    </lineage>
</organism>
<protein>
    <submittedName>
        <fullName evidence="2">CRAL-TRIO domain-containing protein</fullName>
    </submittedName>
</protein>
<dbReference type="SUPFAM" id="SSF46938">
    <property type="entry name" value="CRAL/TRIO N-terminal domain"/>
    <property type="match status" value="1"/>
</dbReference>
<dbReference type="CDD" id="cd00170">
    <property type="entry name" value="SEC14"/>
    <property type="match status" value="1"/>
</dbReference>
<comment type="caution">
    <text evidence="2">The sequence shown here is derived from an EMBL/GenBank/DDBJ whole genome shotgun (WGS) entry which is preliminary data.</text>
</comment>
<evidence type="ECO:0000313" key="3">
    <source>
        <dbReference type="Proteomes" id="UP001610334"/>
    </source>
</evidence>
<proteinExistence type="predicted"/>
<reference evidence="2 3" key="1">
    <citation type="submission" date="2024-07" db="EMBL/GenBank/DDBJ databases">
        <title>Section-level genome sequencing and comparative genomics of Aspergillus sections Usti and Cavernicolus.</title>
        <authorList>
            <consortium name="Lawrence Berkeley National Laboratory"/>
            <person name="Nybo J.L."/>
            <person name="Vesth T.C."/>
            <person name="Theobald S."/>
            <person name="Frisvad J.C."/>
            <person name="Larsen T.O."/>
            <person name="Kjaerboelling I."/>
            <person name="Rothschild-Mancinelli K."/>
            <person name="Lyhne E.K."/>
            <person name="Kogle M.E."/>
            <person name="Barry K."/>
            <person name="Clum A."/>
            <person name="Na H."/>
            <person name="Ledsgaard L."/>
            <person name="Lin J."/>
            <person name="Lipzen A."/>
            <person name="Kuo A."/>
            <person name="Riley R."/>
            <person name="Mondo S."/>
            <person name="Labutti K."/>
            <person name="Haridas S."/>
            <person name="Pangalinan J."/>
            <person name="Salamov A.A."/>
            <person name="Simmons B.A."/>
            <person name="Magnuson J.K."/>
            <person name="Chen J."/>
            <person name="Drula E."/>
            <person name="Henrissat B."/>
            <person name="Wiebenga A."/>
            <person name="Lubbers R.J."/>
            <person name="Gomes A.C."/>
            <person name="Makela M.R."/>
            <person name="Stajich J."/>
            <person name="Grigoriev I.V."/>
            <person name="Mortensen U.H."/>
            <person name="De Vries R.P."/>
            <person name="Baker S.E."/>
            <person name="Andersen M.R."/>
        </authorList>
    </citation>
    <scope>NUCLEOTIDE SEQUENCE [LARGE SCALE GENOMIC DNA]</scope>
    <source>
        <strain evidence="2 3">CBS 588.65</strain>
    </source>
</reference>
<accession>A0ABR4H0B3</accession>
<dbReference type="Pfam" id="PF03765">
    <property type="entry name" value="CRAL_TRIO_N"/>
    <property type="match status" value="1"/>
</dbReference>
<dbReference type="Pfam" id="PF00650">
    <property type="entry name" value="CRAL_TRIO"/>
    <property type="match status" value="1"/>
</dbReference>
<evidence type="ECO:0000259" key="1">
    <source>
        <dbReference type="PROSITE" id="PS50191"/>
    </source>
</evidence>
<evidence type="ECO:0000313" key="2">
    <source>
        <dbReference type="EMBL" id="KAL2808897.1"/>
    </source>
</evidence>
<dbReference type="SUPFAM" id="SSF52087">
    <property type="entry name" value="CRAL/TRIO domain"/>
    <property type="match status" value="1"/>
</dbReference>
<feature type="domain" description="CRAL-TRIO" evidence="1">
    <location>
        <begin position="89"/>
        <end position="284"/>
    </location>
</feature>
<dbReference type="InterPro" id="IPR036865">
    <property type="entry name" value="CRAL-TRIO_dom_sf"/>
</dbReference>
<dbReference type="Gene3D" id="1.10.8.20">
    <property type="entry name" value="N-terminal domain of phosphatidylinositol transfer protein sec14p"/>
    <property type="match status" value="1"/>
</dbReference>
<dbReference type="PROSITE" id="PS50191">
    <property type="entry name" value="CRAL_TRIO"/>
    <property type="match status" value="1"/>
</dbReference>
<dbReference type="InterPro" id="IPR001251">
    <property type="entry name" value="CRAL-TRIO_dom"/>
</dbReference>
<keyword evidence="3" id="KW-1185">Reference proteome</keyword>